<dbReference type="Gene3D" id="1.10.260.40">
    <property type="entry name" value="lambda repressor-like DNA-binding domains"/>
    <property type="match status" value="1"/>
</dbReference>
<feature type="domain" description="HTH cro/C1-type" evidence="1">
    <location>
        <begin position="37"/>
        <end position="82"/>
    </location>
</feature>
<dbReference type="Pfam" id="PF17765">
    <property type="entry name" value="MLTR_LBD"/>
    <property type="match status" value="1"/>
</dbReference>
<dbReference type="CDD" id="cd00093">
    <property type="entry name" value="HTH_XRE"/>
    <property type="match status" value="1"/>
</dbReference>
<reference evidence="2 3" key="1">
    <citation type="submission" date="2018-07" db="EMBL/GenBank/DDBJ databases">
        <title>Genome guided investigation of antibiotics producing actinomycetales strain isolated from a Macau mangrove ecosystem.</title>
        <authorList>
            <person name="Hu D."/>
        </authorList>
    </citation>
    <scope>NUCLEOTIDE SEQUENCE [LARGE SCALE GENOMIC DNA]</scope>
    <source>
        <strain evidence="2 3">2297</strain>
    </source>
</reference>
<organism evidence="2 3">
    <name type="scientific">Streptomyces parvulus</name>
    <dbReference type="NCBI Taxonomy" id="146923"/>
    <lineage>
        <taxon>Bacteria</taxon>
        <taxon>Bacillati</taxon>
        <taxon>Actinomycetota</taxon>
        <taxon>Actinomycetes</taxon>
        <taxon>Kitasatosporales</taxon>
        <taxon>Streptomycetaceae</taxon>
        <taxon>Streptomyces</taxon>
    </lineage>
</organism>
<dbReference type="PROSITE" id="PS50943">
    <property type="entry name" value="HTH_CROC1"/>
    <property type="match status" value="1"/>
</dbReference>
<evidence type="ECO:0000313" key="3">
    <source>
        <dbReference type="Proteomes" id="UP000253742"/>
    </source>
</evidence>
<evidence type="ECO:0000313" key="2">
    <source>
        <dbReference type="EMBL" id="RDD85161.1"/>
    </source>
</evidence>
<evidence type="ECO:0000259" key="1">
    <source>
        <dbReference type="PROSITE" id="PS50943"/>
    </source>
</evidence>
<dbReference type="SMART" id="SM00530">
    <property type="entry name" value="HTH_XRE"/>
    <property type="match status" value="1"/>
</dbReference>
<accession>A0A369UXD8</accession>
<gene>
    <name evidence="2" type="ORF">DVZ84_31960</name>
</gene>
<proteinExistence type="predicted"/>
<comment type="caution">
    <text evidence="2">The sequence shown here is derived from an EMBL/GenBank/DDBJ whole genome shotgun (WGS) entry which is preliminary data.</text>
</comment>
<dbReference type="Pfam" id="PF13560">
    <property type="entry name" value="HTH_31"/>
    <property type="match status" value="1"/>
</dbReference>
<dbReference type="PANTHER" id="PTHR35010:SF2">
    <property type="entry name" value="BLL4672 PROTEIN"/>
    <property type="match status" value="1"/>
</dbReference>
<dbReference type="InterPro" id="IPR001387">
    <property type="entry name" value="Cro/C1-type_HTH"/>
</dbReference>
<sequence length="269" mass="29562">MDDRRANVLGDYLRARRELLRPADVGLSDSTRRRVPGLRREEVATLSGISVDYYLGLEQGRDRRPSAEILQALAEALRLDDSATAHLFVLAGLVPRSRRRTPRGASATLTRLIESWPMTPAFVQTNAFLVLAANPLARALSPVHAPGTNIIRTLFLEPDSLSFEPDPRPDFVACLRELAGSDLADPDLTALVGELSARSEAFRRLWAQHVVGGSTNGRVRVAHPRVGTLTLDFERFSIPSAPEQQLVVYSAESGGTSYDALRRLAEWDG</sequence>
<dbReference type="PANTHER" id="PTHR35010">
    <property type="entry name" value="BLL4672 PROTEIN-RELATED"/>
    <property type="match status" value="1"/>
</dbReference>
<dbReference type="InterPro" id="IPR041413">
    <property type="entry name" value="MLTR_LBD"/>
</dbReference>
<dbReference type="OrthoDB" id="3542608at2"/>
<protein>
    <submittedName>
        <fullName evidence="2">XRE family transcriptional regulator</fullName>
    </submittedName>
</protein>
<dbReference type="Proteomes" id="UP000253742">
    <property type="component" value="Unassembled WGS sequence"/>
</dbReference>
<name>A0A369UXD8_9ACTN</name>
<dbReference type="RefSeq" id="WP_114532354.1">
    <property type="nucleotide sequence ID" value="NZ_QQBH01000030.1"/>
</dbReference>
<dbReference type="SUPFAM" id="SSF47413">
    <property type="entry name" value="lambda repressor-like DNA-binding domains"/>
    <property type="match status" value="1"/>
</dbReference>
<dbReference type="EMBL" id="QQBH01000030">
    <property type="protein sequence ID" value="RDD85161.1"/>
    <property type="molecule type" value="Genomic_DNA"/>
</dbReference>
<dbReference type="Gene3D" id="3.30.450.180">
    <property type="match status" value="1"/>
</dbReference>
<dbReference type="AlphaFoldDB" id="A0A369UXD8"/>
<dbReference type="InterPro" id="IPR010982">
    <property type="entry name" value="Lambda_DNA-bd_dom_sf"/>
</dbReference>
<dbReference type="GO" id="GO:0003677">
    <property type="term" value="F:DNA binding"/>
    <property type="evidence" value="ECO:0007669"/>
    <property type="project" value="InterPro"/>
</dbReference>